<feature type="active site" description="Proton donor/acceptor" evidence="7">
    <location>
        <position position="139"/>
    </location>
</feature>
<evidence type="ECO:0000256" key="5">
    <source>
        <dbReference type="ARBA" id="ARBA00022984"/>
    </source>
</evidence>
<evidence type="ECO:0000313" key="11">
    <source>
        <dbReference type="Proteomes" id="UP001176471"/>
    </source>
</evidence>
<keyword evidence="6 7" id="KW-0961">Cell wall biogenesis/degradation</keyword>
<dbReference type="EMBL" id="JAUQOM010000001">
    <property type="protein sequence ID" value="MDO7833807.1"/>
    <property type="molecule type" value="Genomic_DNA"/>
</dbReference>
<dbReference type="CDD" id="cd16913">
    <property type="entry name" value="YkuD_like"/>
    <property type="match status" value="1"/>
</dbReference>
<evidence type="ECO:0000256" key="8">
    <source>
        <dbReference type="SAM" id="SignalP"/>
    </source>
</evidence>
<keyword evidence="8" id="KW-0732">Signal</keyword>
<keyword evidence="4 7" id="KW-0133">Cell shape</keyword>
<dbReference type="InterPro" id="IPR050979">
    <property type="entry name" value="LD-transpeptidase"/>
</dbReference>
<evidence type="ECO:0000256" key="2">
    <source>
        <dbReference type="ARBA" id="ARBA00005992"/>
    </source>
</evidence>
<evidence type="ECO:0000256" key="3">
    <source>
        <dbReference type="ARBA" id="ARBA00022679"/>
    </source>
</evidence>
<evidence type="ECO:0000256" key="6">
    <source>
        <dbReference type="ARBA" id="ARBA00023316"/>
    </source>
</evidence>
<reference evidence="10" key="1">
    <citation type="submission" date="2023-07" db="EMBL/GenBank/DDBJ databases">
        <title>Bacterial whole genome sequence for Sphingobium sp. HBC34.</title>
        <authorList>
            <person name="Le V."/>
            <person name="Ko S.-R."/>
            <person name="Ahn C.-Y."/>
            <person name="Oh H.-M."/>
        </authorList>
    </citation>
    <scope>NUCLEOTIDE SEQUENCE</scope>
    <source>
        <strain evidence="10">HBC34</strain>
    </source>
</reference>
<comment type="caution">
    <text evidence="10">The sequence shown here is derived from an EMBL/GenBank/DDBJ whole genome shotgun (WGS) entry which is preliminary data.</text>
</comment>
<protein>
    <submittedName>
        <fullName evidence="10">L,D-transpeptidase family protein</fullName>
    </submittedName>
</protein>
<feature type="active site" description="Nucleophile" evidence="7">
    <location>
        <position position="152"/>
    </location>
</feature>
<sequence>MVKKCFMSVFRLSFPRLSFSLCARALAGVLACAPIAVPIVAQAQDGTEQLAPGGYRWLGRGPWDGPIYMVISIERQMIHVYSGDLLIGMASVSTGMKGHRTPTGDYPILQKRQWHRSNLYSNAPMPYMQRLTWDGIALHAGHNPGYPASHGCIRLPYAFARDLFALTRIGTFVEVTQARLTAALKLDPLVLGDPGSAVVSFGTGRGAPLRLPPPGAEDGAAGVPMLAIDPAIFGF</sequence>
<dbReference type="PANTHER" id="PTHR30582:SF2">
    <property type="entry name" value="L,D-TRANSPEPTIDASE YCIB-RELATED"/>
    <property type="match status" value="1"/>
</dbReference>
<dbReference type="NCBIfam" id="NF004785">
    <property type="entry name" value="PRK06132.1-2"/>
    <property type="match status" value="1"/>
</dbReference>
<dbReference type="Gene3D" id="2.40.440.10">
    <property type="entry name" value="L,D-transpeptidase catalytic domain-like"/>
    <property type="match status" value="1"/>
</dbReference>
<keyword evidence="3" id="KW-0808">Transferase</keyword>
<gene>
    <name evidence="10" type="ORF">Q4610_01995</name>
</gene>
<evidence type="ECO:0000256" key="1">
    <source>
        <dbReference type="ARBA" id="ARBA00004752"/>
    </source>
</evidence>
<comment type="similarity">
    <text evidence="2">Belongs to the YkuD family.</text>
</comment>
<dbReference type="InterPro" id="IPR038063">
    <property type="entry name" value="Transpep_catalytic_dom"/>
</dbReference>
<evidence type="ECO:0000256" key="7">
    <source>
        <dbReference type="PROSITE-ProRule" id="PRU01373"/>
    </source>
</evidence>
<evidence type="ECO:0000313" key="10">
    <source>
        <dbReference type="EMBL" id="MDO7833807.1"/>
    </source>
</evidence>
<keyword evidence="5 7" id="KW-0573">Peptidoglycan synthesis</keyword>
<feature type="domain" description="L,D-TPase catalytic" evidence="9">
    <location>
        <begin position="67"/>
        <end position="176"/>
    </location>
</feature>
<dbReference type="PANTHER" id="PTHR30582">
    <property type="entry name" value="L,D-TRANSPEPTIDASE"/>
    <property type="match status" value="1"/>
</dbReference>
<dbReference type="Proteomes" id="UP001176471">
    <property type="component" value="Unassembled WGS sequence"/>
</dbReference>
<dbReference type="InterPro" id="IPR005490">
    <property type="entry name" value="LD_TPept_cat_dom"/>
</dbReference>
<organism evidence="10 11">
    <name type="scientific">Sphingobium cyanobacteriorum</name>
    <dbReference type="NCBI Taxonomy" id="3063954"/>
    <lineage>
        <taxon>Bacteria</taxon>
        <taxon>Pseudomonadati</taxon>
        <taxon>Pseudomonadota</taxon>
        <taxon>Alphaproteobacteria</taxon>
        <taxon>Sphingomonadales</taxon>
        <taxon>Sphingomonadaceae</taxon>
        <taxon>Sphingobium</taxon>
    </lineage>
</organism>
<comment type="pathway">
    <text evidence="1 7">Cell wall biogenesis; peptidoglycan biosynthesis.</text>
</comment>
<keyword evidence="11" id="KW-1185">Reference proteome</keyword>
<dbReference type="Pfam" id="PF03734">
    <property type="entry name" value="YkuD"/>
    <property type="match status" value="1"/>
</dbReference>
<name>A0ABT8ZGY7_9SPHN</name>
<evidence type="ECO:0000256" key="4">
    <source>
        <dbReference type="ARBA" id="ARBA00022960"/>
    </source>
</evidence>
<feature type="signal peptide" evidence="8">
    <location>
        <begin position="1"/>
        <end position="27"/>
    </location>
</feature>
<dbReference type="SUPFAM" id="SSF141523">
    <property type="entry name" value="L,D-transpeptidase catalytic domain-like"/>
    <property type="match status" value="1"/>
</dbReference>
<evidence type="ECO:0000259" key="9">
    <source>
        <dbReference type="PROSITE" id="PS52029"/>
    </source>
</evidence>
<dbReference type="PROSITE" id="PS52029">
    <property type="entry name" value="LD_TPASE"/>
    <property type="match status" value="1"/>
</dbReference>
<accession>A0ABT8ZGY7</accession>
<feature type="chain" id="PRO_5045251787" evidence="8">
    <location>
        <begin position="28"/>
        <end position="235"/>
    </location>
</feature>
<proteinExistence type="inferred from homology"/>